<dbReference type="KEGG" id="vg:77949257"/>
<dbReference type="Pfam" id="PF00085">
    <property type="entry name" value="Thioredoxin"/>
    <property type="match status" value="1"/>
</dbReference>
<dbReference type="PROSITE" id="PS51354">
    <property type="entry name" value="GLUTAREDOXIN_2"/>
    <property type="match status" value="1"/>
</dbReference>
<organism evidence="2 3">
    <name type="scientific">Escherichia phage EK010</name>
    <dbReference type="NCBI Taxonomy" id="2742112"/>
    <lineage>
        <taxon>Viruses</taxon>
        <taxon>Duplodnaviria</taxon>
        <taxon>Heunggongvirae</taxon>
        <taxon>Uroviricota</taxon>
        <taxon>Caudoviricetes</taxon>
        <taxon>Mktvariviridae</taxon>
        <taxon>Gordonclarkvirinae</taxon>
        <taxon>Suseptimavirus</taxon>
        <taxon>Suseptimavirus EK010</taxon>
    </lineage>
</organism>
<dbReference type="Gene3D" id="3.40.30.10">
    <property type="entry name" value="Glutaredoxin"/>
    <property type="match status" value="1"/>
</dbReference>
<keyword evidence="3" id="KW-1185">Reference proteome</keyword>
<dbReference type="Proteomes" id="UP000505302">
    <property type="component" value="Segment"/>
</dbReference>
<name>A0A6J4EG91_9CAUD</name>
<dbReference type="GO" id="GO:0016853">
    <property type="term" value="F:isomerase activity"/>
    <property type="evidence" value="ECO:0007669"/>
    <property type="project" value="UniProtKB-KW"/>
</dbReference>
<protein>
    <submittedName>
        <fullName evidence="2">Putative thiol-disulfide isomerase and thioredoxin</fullName>
    </submittedName>
</protein>
<dbReference type="EMBL" id="LC553734">
    <property type="protein sequence ID" value="BCG44983.1"/>
    <property type="molecule type" value="Genomic_DNA"/>
</dbReference>
<sequence length="91" mass="9905">MSKVIKFYSNSCAPCAAMAPVFKKVVADYNVEVEEVNISEGDGRERAIEYGVRSIPAFIVPDNNSGAHYSLSGMQTESNLRAFLDTALKGK</sequence>
<dbReference type="InterPro" id="IPR036249">
    <property type="entry name" value="Thioredoxin-like_sf"/>
</dbReference>
<feature type="domain" description="Thioredoxin" evidence="1">
    <location>
        <begin position="1"/>
        <end position="89"/>
    </location>
</feature>
<accession>A0A6J4EG91</accession>
<evidence type="ECO:0000259" key="1">
    <source>
        <dbReference type="PROSITE" id="PS51352"/>
    </source>
</evidence>
<keyword evidence="2" id="KW-0413">Isomerase</keyword>
<dbReference type="InterPro" id="IPR013766">
    <property type="entry name" value="Thioredoxin_domain"/>
</dbReference>
<dbReference type="GeneID" id="77949257"/>
<dbReference type="PROSITE" id="PS51352">
    <property type="entry name" value="THIOREDOXIN_2"/>
    <property type="match status" value="1"/>
</dbReference>
<dbReference type="RefSeq" id="YP_010672967.1">
    <property type="nucleotide sequence ID" value="NC_070981.1"/>
</dbReference>
<evidence type="ECO:0000313" key="2">
    <source>
        <dbReference type="EMBL" id="BCG44983.1"/>
    </source>
</evidence>
<dbReference type="CDD" id="cd02947">
    <property type="entry name" value="TRX_family"/>
    <property type="match status" value="1"/>
</dbReference>
<dbReference type="SUPFAM" id="SSF52833">
    <property type="entry name" value="Thioredoxin-like"/>
    <property type="match status" value="1"/>
</dbReference>
<proteinExistence type="predicted"/>
<reference evidence="2 3" key="1">
    <citation type="submission" date="2020-06" db="EMBL/GenBank/DDBJ databases">
        <title>Complete Genome Sequence of the phage EK010 isolated from swine sewage.</title>
        <authorList>
            <person name="Shahin K."/>
            <person name="Bao H."/>
            <person name="Soleimani-Delfan A."/>
            <person name="Wang R."/>
        </authorList>
    </citation>
    <scope>NUCLEOTIDE SEQUENCE [LARGE SCALE GENOMIC DNA]</scope>
</reference>
<evidence type="ECO:0000313" key="3">
    <source>
        <dbReference type="Proteomes" id="UP000505302"/>
    </source>
</evidence>